<comment type="caution">
    <text evidence="1">The sequence shown here is derived from an EMBL/GenBank/DDBJ whole genome shotgun (WGS) entry which is preliminary data.</text>
</comment>
<sequence length="240" mass="27228">MTAKIFSQNLASRLAAKTTTCYTSFYPERLTFRPLSAKTQKYFTASLISISENVLSGEYVDMNSRFLALSLETTPFQLRKAEVIPTVREDIEESIAAHSKKYDIVFVSGGISMRHTVKTYEIVADMYGQELAYHQPTLDRMDRDSGYLSRSKSAQEYQQKKKMALLPEGSKIVFPWEEHWGNIVVVNNKIHMLSGVPPIFKGLVENYFTAPIASFLGLQIPKEKELMLASDTLKRCESSM</sequence>
<organism evidence="1 2">
    <name type="scientific">Entomophthora muscae</name>
    <dbReference type="NCBI Taxonomy" id="34485"/>
    <lineage>
        <taxon>Eukaryota</taxon>
        <taxon>Fungi</taxon>
        <taxon>Fungi incertae sedis</taxon>
        <taxon>Zoopagomycota</taxon>
        <taxon>Entomophthoromycotina</taxon>
        <taxon>Entomophthoromycetes</taxon>
        <taxon>Entomophthorales</taxon>
        <taxon>Entomophthoraceae</taxon>
        <taxon>Entomophthora</taxon>
    </lineage>
</organism>
<evidence type="ECO:0000313" key="2">
    <source>
        <dbReference type="Proteomes" id="UP001165960"/>
    </source>
</evidence>
<dbReference type="EMBL" id="QTSX02004971">
    <property type="protein sequence ID" value="KAJ9063415.1"/>
    <property type="molecule type" value="Genomic_DNA"/>
</dbReference>
<protein>
    <submittedName>
        <fullName evidence="1">Uncharacterized protein</fullName>
    </submittedName>
</protein>
<gene>
    <name evidence="1" type="ORF">DSO57_1000009</name>
</gene>
<keyword evidence="2" id="KW-1185">Reference proteome</keyword>
<reference evidence="1" key="1">
    <citation type="submission" date="2022-04" db="EMBL/GenBank/DDBJ databases">
        <title>Genome of the entomopathogenic fungus Entomophthora muscae.</title>
        <authorList>
            <person name="Elya C."/>
            <person name="Lovett B.R."/>
            <person name="Lee E."/>
            <person name="Macias A.M."/>
            <person name="Hajek A.E."/>
            <person name="De Bivort B.L."/>
            <person name="Kasson M.T."/>
            <person name="De Fine Licht H.H."/>
            <person name="Stajich J.E."/>
        </authorList>
    </citation>
    <scope>NUCLEOTIDE SEQUENCE</scope>
    <source>
        <strain evidence="1">Berkeley</strain>
    </source>
</reference>
<dbReference type="Proteomes" id="UP001165960">
    <property type="component" value="Unassembled WGS sequence"/>
</dbReference>
<accession>A0ACC2SM30</accession>
<proteinExistence type="predicted"/>
<evidence type="ECO:0000313" key="1">
    <source>
        <dbReference type="EMBL" id="KAJ9063415.1"/>
    </source>
</evidence>
<name>A0ACC2SM30_9FUNG</name>